<name>A0A2A4X2T9_UNCAE</name>
<dbReference type="GO" id="GO:0015297">
    <property type="term" value="F:antiporter activity"/>
    <property type="evidence" value="ECO:0007669"/>
    <property type="project" value="UniProtKB-KW"/>
</dbReference>
<feature type="transmembrane region" description="Helical" evidence="11">
    <location>
        <begin position="368"/>
        <end position="393"/>
    </location>
</feature>
<accession>A0A2A4X2T9</accession>
<comment type="similarity">
    <text evidence="10">Belongs to the NhaD Na(+)/H(+) (TC 2.A.62) antiporter family.</text>
</comment>
<evidence type="ECO:0000256" key="8">
    <source>
        <dbReference type="ARBA" id="ARBA00023136"/>
    </source>
</evidence>
<dbReference type="GO" id="GO:0006814">
    <property type="term" value="P:sodium ion transport"/>
    <property type="evidence" value="ECO:0007669"/>
    <property type="project" value="UniProtKB-KW"/>
</dbReference>
<evidence type="ECO:0000256" key="9">
    <source>
        <dbReference type="ARBA" id="ARBA00023201"/>
    </source>
</evidence>
<evidence type="ECO:0000256" key="7">
    <source>
        <dbReference type="ARBA" id="ARBA00023065"/>
    </source>
</evidence>
<sequence>MDIFTLSNTLLIGIFSLGYIAIILEYFIRVNKTAVALFIAVVCWAIYFMGGGQTVDVASSFLAGHLGNVSQILFFLLGAMTLVELIDSHKGFNTFIHLLHLRSKRKMLWLIAGLAFFLSAVLDNLTTTILMISILRKLIPHREDRILFSCMIVVAANAGGAWTPIGDVTTTMLWIGGQITSIAVIKEVFLPSVISLLVPLAIYSVILKGKFPKSEVNFKNMPLEPGAHLVFYLGILLFLLVPVFKAVSGLPPYMGMLISLSIMWIATDLMHHKYEQRTHLRIPHILTKIDVSSVLFFLGILLAINAVEMTGLLEMSAVWLDTHVQSTAVIATIIGLVSAVIDNVPLVAATMGMYDLQTFPVDSSLWLMIAYTAGTGGSILIMGSSAGVALMGLEKVDFMTYLKKMSLPVALGYGIGMLFYVYVF</sequence>
<evidence type="ECO:0000256" key="10">
    <source>
        <dbReference type="ARBA" id="ARBA00025753"/>
    </source>
</evidence>
<dbReference type="PANTHER" id="PTHR43269">
    <property type="entry name" value="SODIUM/PROTON ANTIPORTER 1-RELATED"/>
    <property type="match status" value="1"/>
</dbReference>
<keyword evidence="6" id="KW-0915">Sodium</keyword>
<comment type="caution">
    <text evidence="13">The sequence shown here is derived from an EMBL/GenBank/DDBJ whole genome shotgun (WGS) entry which is preliminary data.</text>
</comment>
<feature type="transmembrane region" description="Helical" evidence="11">
    <location>
        <begin position="107"/>
        <end position="134"/>
    </location>
</feature>
<feature type="transmembrane region" description="Helical" evidence="11">
    <location>
        <begin position="188"/>
        <end position="206"/>
    </location>
</feature>
<keyword evidence="8 11" id="KW-0472">Membrane</keyword>
<feature type="transmembrane region" description="Helical" evidence="11">
    <location>
        <begin position="327"/>
        <end position="348"/>
    </location>
</feature>
<evidence type="ECO:0000256" key="1">
    <source>
        <dbReference type="ARBA" id="ARBA00004141"/>
    </source>
</evidence>
<reference evidence="14" key="1">
    <citation type="submission" date="2017-08" db="EMBL/GenBank/DDBJ databases">
        <title>A dynamic microbial community with high functional redundancy inhabits the cold, oxic subseafloor aquifer.</title>
        <authorList>
            <person name="Tully B.J."/>
            <person name="Wheat C.G."/>
            <person name="Glazer B.T."/>
            <person name="Huber J.A."/>
        </authorList>
    </citation>
    <scope>NUCLEOTIDE SEQUENCE [LARGE SCALE GENOMIC DNA]</scope>
</reference>
<feature type="transmembrane region" description="Helical" evidence="11">
    <location>
        <begin position="146"/>
        <end position="176"/>
    </location>
</feature>
<evidence type="ECO:0000259" key="12">
    <source>
        <dbReference type="Pfam" id="PF03600"/>
    </source>
</evidence>
<dbReference type="InterPro" id="IPR045016">
    <property type="entry name" value="NhaD-like"/>
</dbReference>
<dbReference type="AlphaFoldDB" id="A0A2A4X2T9"/>
<evidence type="ECO:0000256" key="6">
    <source>
        <dbReference type="ARBA" id="ARBA00023053"/>
    </source>
</evidence>
<organism evidence="13 14">
    <name type="scientific">Aerophobetes bacterium</name>
    <dbReference type="NCBI Taxonomy" id="2030807"/>
    <lineage>
        <taxon>Bacteria</taxon>
        <taxon>Candidatus Aerophobota</taxon>
    </lineage>
</organism>
<dbReference type="NCBIfam" id="NF038006">
    <property type="entry name" value="NhaD_1"/>
    <property type="match status" value="1"/>
</dbReference>
<protein>
    <submittedName>
        <fullName evidence="13">Sodium:proton antiporter</fullName>
    </submittedName>
</protein>
<keyword evidence="3" id="KW-0050">Antiport</keyword>
<evidence type="ECO:0000313" key="14">
    <source>
        <dbReference type="Proteomes" id="UP000218775"/>
    </source>
</evidence>
<evidence type="ECO:0000313" key="13">
    <source>
        <dbReference type="EMBL" id="PCI76621.1"/>
    </source>
</evidence>
<feature type="transmembrane region" description="Helical" evidence="11">
    <location>
        <begin position="34"/>
        <end position="50"/>
    </location>
</feature>
<feature type="transmembrane region" description="Helical" evidence="11">
    <location>
        <begin position="6"/>
        <end position="27"/>
    </location>
</feature>
<feature type="transmembrane region" description="Helical" evidence="11">
    <location>
        <begin position="62"/>
        <end position="86"/>
    </location>
</feature>
<feature type="transmembrane region" description="Helical" evidence="11">
    <location>
        <begin position="294"/>
        <end position="315"/>
    </location>
</feature>
<keyword evidence="4 11" id="KW-0812">Transmembrane</keyword>
<gene>
    <name evidence="13" type="ORF">COB21_04115</name>
</gene>
<dbReference type="GO" id="GO:0016020">
    <property type="term" value="C:membrane"/>
    <property type="evidence" value="ECO:0007669"/>
    <property type="project" value="UniProtKB-SubCell"/>
</dbReference>
<keyword evidence="2" id="KW-0813">Transport</keyword>
<dbReference type="Proteomes" id="UP000218775">
    <property type="component" value="Unassembled WGS sequence"/>
</dbReference>
<dbReference type="InterPro" id="IPR004680">
    <property type="entry name" value="Cit_transptr-like_dom"/>
</dbReference>
<evidence type="ECO:0000256" key="3">
    <source>
        <dbReference type="ARBA" id="ARBA00022449"/>
    </source>
</evidence>
<comment type="subcellular location">
    <subcellularLocation>
        <location evidence="1">Membrane</location>
        <topology evidence="1">Multi-pass membrane protein</topology>
    </subcellularLocation>
</comment>
<keyword evidence="9" id="KW-0739">Sodium transport</keyword>
<feature type="domain" description="Citrate transporter-like" evidence="12">
    <location>
        <begin position="19"/>
        <end position="351"/>
    </location>
</feature>
<proteinExistence type="inferred from homology"/>
<keyword evidence="5 11" id="KW-1133">Transmembrane helix</keyword>
<evidence type="ECO:0000256" key="4">
    <source>
        <dbReference type="ARBA" id="ARBA00022692"/>
    </source>
</evidence>
<evidence type="ECO:0000256" key="5">
    <source>
        <dbReference type="ARBA" id="ARBA00022989"/>
    </source>
</evidence>
<feature type="transmembrane region" description="Helical" evidence="11">
    <location>
        <begin position="405"/>
        <end position="423"/>
    </location>
</feature>
<evidence type="ECO:0000256" key="11">
    <source>
        <dbReference type="SAM" id="Phobius"/>
    </source>
</evidence>
<keyword evidence="7" id="KW-0406">Ion transport</keyword>
<dbReference type="Pfam" id="PF03600">
    <property type="entry name" value="CitMHS"/>
    <property type="match status" value="1"/>
</dbReference>
<dbReference type="PANTHER" id="PTHR43269:SF2">
    <property type="entry name" value="SODIUM_PROTON ANTIPORTER 1-RELATED"/>
    <property type="match status" value="1"/>
</dbReference>
<evidence type="ECO:0000256" key="2">
    <source>
        <dbReference type="ARBA" id="ARBA00022448"/>
    </source>
</evidence>
<dbReference type="EMBL" id="NVUK01000026">
    <property type="protein sequence ID" value="PCI76621.1"/>
    <property type="molecule type" value="Genomic_DNA"/>
</dbReference>
<feature type="transmembrane region" description="Helical" evidence="11">
    <location>
        <begin position="226"/>
        <end position="244"/>
    </location>
</feature>